<protein>
    <recommendedName>
        <fullName evidence="8">SET domain-containing protein</fullName>
    </recommendedName>
</protein>
<dbReference type="GO" id="GO:0005634">
    <property type="term" value="C:nucleus"/>
    <property type="evidence" value="ECO:0007669"/>
    <property type="project" value="InterPro"/>
</dbReference>
<comment type="subcellular location">
    <subcellularLocation>
        <location evidence="1">Chromosome</location>
    </subcellularLocation>
</comment>
<evidence type="ECO:0000313" key="10">
    <source>
        <dbReference type="Proteomes" id="UP000824469"/>
    </source>
</evidence>
<keyword evidence="6" id="KW-0479">Metal-binding</keyword>
<evidence type="ECO:0000256" key="2">
    <source>
        <dbReference type="ARBA" id="ARBA00022454"/>
    </source>
</evidence>
<dbReference type="GO" id="GO:0032259">
    <property type="term" value="P:methylation"/>
    <property type="evidence" value="ECO:0007669"/>
    <property type="project" value="UniProtKB-KW"/>
</dbReference>
<dbReference type="GO" id="GO:0005694">
    <property type="term" value="C:chromosome"/>
    <property type="evidence" value="ECO:0007669"/>
    <property type="project" value="UniProtKB-SubCell"/>
</dbReference>
<feature type="domain" description="SET" evidence="8">
    <location>
        <begin position="190"/>
        <end position="342"/>
    </location>
</feature>
<keyword evidence="2" id="KW-0158">Chromosome</keyword>
<keyword evidence="4" id="KW-0808">Transferase</keyword>
<keyword evidence="10" id="KW-1185">Reference proteome</keyword>
<dbReference type="PROSITE" id="PS50280">
    <property type="entry name" value="SET"/>
    <property type="match status" value="1"/>
</dbReference>
<dbReference type="AlphaFoldDB" id="A0AA38CQF7"/>
<dbReference type="EMBL" id="JAHRHJ020000009">
    <property type="protein sequence ID" value="KAH9301732.1"/>
    <property type="molecule type" value="Genomic_DNA"/>
</dbReference>
<dbReference type="InterPro" id="IPR007728">
    <property type="entry name" value="Pre-SET_dom"/>
</dbReference>
<dbReference type="GO" id="GO:0042054">
    <property type="term" value="F:histone methyltransferase activity"/>
    <property type="evidence" value="ECO:0007669"/>
    <property type="project" value="InterPro"/>
</dbReference>
<dbReference type="Pfam" id="PF00856">
    <property type="entry name" value="SET"/>
    <property type="match status" value="1"/>
</dbReference>
<evidence type="ECO:0000256" key="1">
    <source>
        <dbReference type="ARBA" id="ARBA00004286"/>
    </source>
</evidence>
<dbReference type="InterPro" id="IPR050973">
    <property type="entry name" value="H3K9_Histone-Lys_N-MTase"/>
</dbReference>
<keyword evidence="3" id="KW-0489">Methyltransferase</keyword>
<dbReference type="OMA" id="QDRRIDW"/>
<evidence type="ECO:0000256" key="3">
    <source>
        <dbReference type="ARBA" id="ARBA00022603"/>
    </source>
</evidence>
<organism evidence="9 10">
    <name type="scientific">Taxus chinensis</name>
    <name type="common">Chinese yew</name>
    <name type="synonym">Taxus wallichiana var. chinensis</name>
    <dbReference type="NCBI Taxonomy" id="29808"/>
    <lineage>
        <taxon>Eukaryota</taxon>
        <taxon>Viridiplantae</taxon>
        <taxon>Streptophyta</taxon>
        <taxon>Embryophyta</taxon>
        <taxon>Tracheophyta</taxon>
        <taxon>Spermatophyta</taxon>
        <taxon>Pinopsida</taxon>
        <taxon>Pinidae</taxon>
        <taxon>Conifers II</taxon>
        <taxon>Cupressales</taxon>
        <taxon>Taxaceae</taxon>
        <taxon>Taxus</taxon>
    </lineage>
</organism>
<keyword evidence="7" id="KW-0862">Zinc</keyword>
<evidence type="ECO:0000259" key="8">
    <source>
        <dbReference type="PROSITE" id="PS50280"/>
    </source>
</evidence>
<gene>
    <name evidence="9" type="ORF">KI387_013315</name>
</gene>
<name>A0AA38CQF7_TAXCH</name>
<dbReference type="Gene3D" id="2.170.270.10">
    <property type="entry name" value="SET domain"/>
    <property type="match status" value="1"/>
</dbReference>
<dbReference type="PANTHER" id="PTHR46223">
    <property type="entry name" value="HISTONE-LYSINE N-METHYLTRANSFERASE SUV39H"/>
    <property type="match status" value="1"/>
</dbReference>
<evidence type="ECO:0000256" key="7">
    <source>
        <dbReference type="ARBA" id="ARBA00022833"/>
    </source>
</evidence>
<evidence type="ECO:0000313" key="9">
    <source>
        <dbReference type="EMBL" id="KAH9301732.1"/>
    </source>
</evidence>
<feature type="non-terminal residue" evidence="9">
    <location>
        <position position="1"/>
    </location>
</feature>
<dbReference type="PANTHER" id="PTHR46223:SF3">
    <property type="entry name" value="HISTONE-LYSINE N-METHYLTRANSFERASE SET-23"/>
    <property type="match status" value="1"/>
</dbReference>
<dbReference type="SUPFAM" id="SSF82199">
    <property type="entry name" value="SET domain"/>
    <property type="match status" value="1"/>
</dbReference>
<accession>A0AA38CQF7</accession>
<dbReference type="InterPro" id="IPR046341">
    <property type="entry name" value="SET_dom_sf"/>
</dbReference>
<dbReference type="GO" id="GO:0008270">
    <property type="term" value="F:zinc ion binding"/>
    <property type="evidence" value="ECO:0007669"/>
    <property type="project" value="InterPro"/>
</dbReference>
<evidence type="ECO:0000256" key="5">
    <source>
        <dbReference type="ARBA" id="ARBA00022691"/>
    </source>
</evidence>
<dbReference type="InterPro" id="IPR001214">
    <property type="entry name" value="SET_dom"/>
</dbReference>
<reference evidence="9 10" key="1">
    <citation type="journal article" date="2021" name="Nat. Plants">
        <title>The Taxus genome provides insights into paclitaxel biosynthesis.</title>
        <authorList>
            <person name="Xiong X."/>
            <person name="Gou J."/>
            <person name="Liao Q."/>
            <person name="Li Y."/>
            <person name="Zhou Q."/>
            <person name="Bi G."/>
            <person name="Li C."/>
            <person name="Du R."/>
            <person name="Wang X."/>
            <person name="Sun T."/>
            <person name="Guo L."/>
            <person name="Liang H."/>
            <person name="Lu P."/>
            <person name="Wu Y."/>
            <person name="Zhang Z."/>
            <person name="Ro D.K."/>
            <person name="Shang Y."/>
            <person name="Huang S."/>
            <person name="Yan J."/>
        </authorList>
    </citation>
    <scope>NUCLEOTIDE SEQUENCE [LARGE SCALE GENOMIC DNA]</scope>
    <source>
        <strain evidence="9">Ta-2019</strain>
    </source>
</reference>
<proteinExistence type="predicted"/>
<dbReference type="Proteomes" id="UP000824469">
    <property type="component" value="Unassembled WGS sequence"/>
</dbReference>
<dbReference type="Pfam" id="PF05033">
    <property type="entry name" value="Pre-SET"/>
    <property type="match status" value="1"/>
</dbReference>
<keyword evidence="5" id="KW-0949">S-adenosyl-L-methionine</keyword>
<sequence length="375" mass="42406">KMKEEMQVEEKIILVAKYTKGNRLERDEVTLSRIVLDTNTLQFLGQNLICEDLSHGKEAIKIPCTNDIDDAPVPSLEYITSSRFSADADTILKTVLANVKNQAKPCSGCYKIDMDDPTACVSVHVDVNGGGRDQDRRIDWQGEPMLGRLPYDHYGLLQLGWLTIDVVECNSRCRCGSKCVNWELQKGLQLALEVFKTQDRGWGVRTLEQIPRGKFAMEYVGEVLTQDEAGKRGQLYAEYNSSYLCNLDHPAVAQENHLVLDGFKMSNVARFINHRSVAEMANVLLNSRLNEGKTDAEGKTSCEGNLRIYRVYTETLDHRIFRIGLYACRDIEIGEELTYDYKYIQEEPPVVSADEPSVVKCFCRAKNCRQVLLSG</sequence>
<evidence type="ECO:0000256" key="6">
    <source>
        <dbReference type="ARBA" id="ARBA00022723"/>
    </source>
</evidence>
<comment type="caution">
    <text evidence="9">The sequence shown here is derived from an EMBL/GenBank/DDBJ whole genome shotgun (WGS) entry which is preliminary data.</text>
</comment>
<dbReference type="SMART" id="SM00317">
    <property type="entry name" value="SET"/>
    <property type="match status" value="1"/>
</dbReference>
<evidence type="ECO:0000256" key="4">
    <source>
        <dbReference type="ARBA" id="ARBA00022679"/>
    </source>
</evidence>